<name>A0ABT5BRT4_9BACT</name>
<sequence>MSHARLSSLLFGLSLAACSGTVEIPSSDGGADDFRNLCGGTVDMPSGTGGAGDSGGTASTGDTGGGGAGGSASSTSSGGTPLACGGRSGGICSAEEYCDFPDDSCGTFDTIGRCTPRPGGCPEDCPGVCGCDNQFYCNACAAQQAGVDVSANASCVEPEVGRYTVSYWPGGYDHLTIYKARPEADLCVVLYAEAPSRQSPEGFAIVTVPEVWSVSRILMSKGAASCTPDGQGSAGAAVSATSATGSLTVQTSGSTSFPSTIDVDITVFFPEEPTTDRLRATGLVVGTGEN</sequence>
<feature type="chain" id="PRO_5045721953" description="Kazal-like domain-containing protein" evidence="2">
    <location>
        <begin position="20"/>
        <end position="290"/>
    </location>
</feature>
<evidence type="ECO:0008006" key="5">
    <source>
        <dbReference type="Google" id="ProtNLM"/>
    </source>
</evidence>
<feature type="region of interest" description="Disordered" evidence="1">
    <location>
        <begin position="49"/>
        <end position="80"/>
    </location>
</feature>
<reference evidence="3 4" key="1">
    <citation type="submission" date="2023-01" db="EMBL/GenBank/DDBJ databases">
        <title>Minimal conservation of predation-associated metabolite biosynthetic gene clusters underscores biosynthetic potential of Myxococcota including descriptions for ten novel species: Archangium lansinium sp. nov., Myxococcus landrumus sp. nov., Nannocystis bai.</title>
        <authorList>
            <person name="Ahearne A."/>
            <person name="Stevens C."/>
            <person name="Dowd S."/>
        </authorList>
    </citation>
    <scope>NUCLEOTIDE SEQUENCE [LARGE SCALE GENOMIC DNA]</scope>
    <source>
        <strain evidence="3 4">WIWO2</strain>
    </source>
</reference>
<comment type="caution">
    <text evidence="3">The sequence shown here is derived from an EMBL/GenBank/DDBJ whole genome shotgun (WGS) entry which is preliminary data.</text>
</comment>
<feature type="compositionally biased region" description="Low complexity" evidence="1">
    <location>
        <begin position="71"/>
        <end position="80"/>
    </location>
</feature>
<organism evidence="3 4">
    <name type="scientific">Sorangium atrum</name>
    <dbReference type="NCBI Taxonomy" id="2995308"/>
    <lineage>
        <taxon>Bacteria</taxon>
        <taxon>Pseudomonadati</taxon>
        <taxon>Myxococcota</taxon>
        <taxon>Polyangia</taxon>
        <taxon>Polyangiales</taxon>
        <taxon>Polyangiaceae</taxon>
        <taxon>Sorangium</taxon>
    </lineage>
</organism>
<dbReference type="EMBL" id="JAQNDK010000001">
    <property type="protein sequence ID" value="MDC0676876.1"/>
    <property type="molecule type" value="Genomic_DNA"/>
</dbReference>
<evidence type="ECO:0000256" key="1">
    <source>
        <dbReference type="SAM" id="MobiDB-lite"/>
    </source>
</evidence>
<evidence type="ECO:0000313" key="4">
    <source>
        <dbReference type="Proteomes" id="UP001217485"/>
    </source>
</evidence>
<evidence type="ECO:0000256" key="2">
    <source>
        <dbReference type="SAM" id="SignalP"/>
    </source>
</evidence>
<dbReference type="RefSeq" id="WP_272093650.1">
    <property type="nucleotide sequence ID" value="NZ_JAQNDK010000001.1"/>
</dbReference>
<dbReference type="Proteomes" id="UP001217485">
    <property type="component" value="Unassembled WGS sequence"/>
</dbReference>
<feature type="signal peptide" evidence="2">
    <location>
        <begin position="1"/>
        <end position="19"/>
    </location>
</feature>
<gene>
    <name evidence="3" type="ORF">POL72_03920</name>
</gene>
<keyword evidence="4" id="KW-1185">Reference proteome</keyword>
<accession>A0ABT5BRT4</accession>
<dbReference type="PROSITE" id="PS51257">
    <property type="entry name" value="PROKAR_LIPOPROTEIN"/>
    <property type="match status" value="1"/>
</dbReference>
<keyword evidence="2" id="KW-0732">Signal</keyword>
<protein>
    <recommendedName>
        <fullName evidence="5">Kazal-like domain-containing protein</fullName>
    </recommendedName>
</protein>
<evidence type="ECO:0000313" key="3">
    <source>
        <dbReference type="EMBL" id="MDC0676876.1"/>
    </source>
</evidence>
<proteinExistence type="predicted"/>